<comment type="caution">
    <text evidence="2">The sequence shown here is derived from an EMBL/GenBank/DDBJ whole genome shotgun (WGS) entry which is preliminary data.</text>
</comment>
<feature type="region of interest" description="Disordered" evidence="1">
    <location>
        <begin position="1"/>
        <end position="32"/>
    </location>
</feature>
<organism evidence="2 3">
    <name type="scientific">Protopolystoma xenopodis</name>
    <dbReference type="NCBI Taxonomy" id="117903"/>
    <lineage>
        <taxon>Eukaryota</taxon>
        <taxon>Metazoa</taxon>
        <taxon>Spiralia</taxon>
        <taxon>Lophotrochozoa</taxon>
        <taxon>Platyhelminthes</taxon>
        <taxon>Monogenea</taxon>
        <taxon>Polyopisthocotylea</taxon>
        <taxon>Polystomatidea</taxon>
        <taxon>Polystomatidae</taxon>
        <taxon>Protopolystoma</taxon>
    </lineage>
</organism>
<protein>
    <submittedName>
        <fullName evidence="2">Uncharacterized protein</fullName>
    </submittedName>
</protein>
<evidence type="ECO:0000313" key="3">
    <source>
        <dbReference type="Proteomes" id="UP000784294"/>
    </source>
</evidence>
<evidence type="ECO:0000313" key="2">
    <source>
        <dbReference type="EMBL" id="VEL07262.1"/>
    </source>
</evidence>
<gene>
    <name evidence="2" type="ORF">PXEA_LOCUS702</name>
</gene>
<dbReference type="AlphaFoldDB" id="A0A3S4ZYA7"/>
<reference evidence="2" key="1">
    <citation type="submission" date="2018-11" db="EMBL/GenBank/DDBJ databases">
        <authorList>
            <consortium name="Pathogen Informatics"/>
        </authorList>
    </citation>
    <scope>NUCLEOTIDE SEQUENCE</scope>
</reference>
<name>A0A3S4ZYA7_9PLAT</name>
<sequence>MANLPSKAGYGTTKPARPDGYPGAHGEGGSRLQESKREFKFYNAFGLPTGRQARTIVALTRISQPSRSHLRSSALLGTTEAVSEPRQHVWRPVKACTAPTEERTSK</sequence>
<proteinExistence type="predicted"/>
<evidence type="ECO:0000256" key="1">
    <source>
        <dbReference type="SAM" id="MobiDB-lite"/>
    </source>
</evidence>
<accession>A0A3S4ZYA7</accession>
<keyword evidence="3" id="KW-1185">Reference proteome</keyword>
<dbReference type="Proteomes" id="UP000784294">
    <property type="component" value="Unassembled WGS sequence"/>
</dbReference>
<dbReference type="EMBL" id="CAAALY010001372">
    <property type="protein sequence ID" value="VEL07262.1"/>
    <property type="molecule type" value="Genomic_DNA"/>
</dbReference>